<dbReference type="GO" id="GO:0015628">
    <property type="term" value="P:protein secretion by the type II secretion system"/>
    <property type="evidence" value="ECO:0007669"/>
    <property type="project" value="InterPro"/>
</dbReference>
<organism evidence="2 3">
    <name type="scientific">Desulforamulus ferrireducens</name>
    <dbReference type="NCBI Taxonomy" id="1833852"/>
    <lineage>
        <taxon>Bacteria</taxon>
        <taxon>Bacillati</taxon>
        <taxon>Bacillota</taxon>
        <taxon>Clostridia</taxon>
        <taxon>Eubacteriales</taxon>
        <taxon>Peptococcaceae</taxon>
        <taxon>Desulforamulus</taxon>
    </lineage>
</organism>
<dbReference type="KEGG" id="dfg:B0537_04915"/>
<gene>
    <name evidence="2" type="ORF">B0537_04915</name>
</gene>
<reference evidence="2 3" key="1">
    <citation type="journal article" date="2016" name="Int. J. Syst. Evol. Microbiol.">
        <title>Desulfotomaculum ferrireducens sp. nov., a moderately thermophilic sulfate-reducing and dissimilatory Fe(III)-reducing bacterium isolated from compost.</title>
        <authorList>
            <person name="Yang G."/>
            <person name="Guo J."/>
            <person name="Zhuang L."/>
            <person name="Yuan Y."/>
            <person name="Zhou S."/>
        </authorList>
    </citation>
    <scope>NUCLEOTIDE SEQUENCE [LARGE SCALE GENOMIC DNA]</scope>
    <source>
        <strain evidence="2 3">GSS09</strain>
    </source>
</reference>
<protein>
    <submittedName>
        <fullName evidence="2">Uncharacterized protein</fullName>
    </submittedName>
</protein>
<evidence type="ECO:0000256" key="1">
    <source>
        <dbReference type="SAM" id="Coils"/>
    </source>
</evidence>
<dbReference type="STRING" id="1833852.B0537_04915"/>
<dbReference type="RefSeq" id="WP_077713438.1">
    <property type="nucleotide sequence ID" value="NZ_CP019698.1"/>
</dbReference>
<dbReference type="GO" id="GO:0015627">
    <property type="term" value="C:type II protein secretion system complex"/>
    <property type="evidence" value="ECO:0007669"/>
    <property type="project" value="InterPro"/>
</dbReference>
<proteinExistence type="predicted"/>
<dbReference type="InterPro" id="IPR007690">
    <property type="entry name" value="T2SS_GspM"/>
</dbReference>
<name>A0A1S6IUP1_9FIRM</name>
<keyword evidence="3" id="KW-1185">Reference proteome</keyword>
<keyword evidence="1" id="KW-0175">Coiled coil</keyword>
<accession>A0A1S6IUP1</accession>
<feature type="coiled-coil region" evidence="1">
    <location>
        <begin position="44"/>
        <end position="77"/>
    </location>
</feature>
<evidence type="ECO:0000313" key="3">
    <source>
        <dbReference type="Proteomes" id="UP000189464"/>
    </source>
</evidence>
<dbReference type="Gene3D" id="3.30.70.60">
    <property type="match status" value="1"/>
</dbReference>
<dbReference type="InterPro" id="IPR014717">
    <property type="entry name" value="Transl_elong_EF1B/ribsomal_bS6"/>
</dbReference>
<dbReference type="Proteomes" id="UP000189464">
    <property type="component" value="Chromosome"/>
</dbReference>
<dbReference type="EMBL" id="CP019698">
    <property type="protein sequence ID" value="AQS58483.1"/>
    <property type="molecule type" value="Genomic_DNA"/>
</dbReference>
<evidence type="ECO:0000313" key="2">
    <source>
        <dbReference type="EMBL" id="AQS58483.1"/>
    </source>
</evidence>
<dbReference type="AlphaFoldDB" id="A0A1S6IUP1"/>
<dbReference type="Pfam" id="PF04612">
    <property type="entry name" value="T2SSM"/>
    <property type="match status" value="1"/>
</dbReference>
<sequence>MLQNLSKREKIMLSVLVVVVLVFVFVQCILTPQLVAFEEMRITYQEQTQQLQQAKGLAKETNQNELLHESARKLKQLAGQFQAEVSDGSGLVKLAIESLNENIELIGFQPLPKQDKTYYYEVPFRMVLRGNFVDVLNYFKNLEQQKILPNPVEIRELKITQPKLQEREKQNDIEGMGLVNIEAKPNLASGMVEASFVLMTYASHDPQSLLALEEISKWVVGRENPFRHPGKVSPYPGVKPAEETVLFPSLFHMKETATHFIFPKALSFR</sequence>
<dbReference type="OrthoDB" id="1786548at2"/>